<evidence type="ECO:0000313" key="2">
    <source>
        <dbReference type="Proteomes" id="UP000799754"/>
    </source>
</evidence>
<reference evidence="1" key="1">
    <citation type="journal article" date="2020" name="Stud. Mycol.">
        <title>101 Dothideomycetes genomes: a test case for predicting lifestyles and emergence of pathogens.</title>
        <authorList>
            <person name="Haridas S."/>
            <person name="Albert R."/>
            <person name="Binder M."/>
            <person name="Bloem J."/>
            <person name="Labutti K."/>
            <person name="Salamov A."/>
            <person name="Andreopoulos B."/>
            <person name="Baker S."/>
            <person name="Barry K."/>
            <person name="Bills G."/>
            <person name="Bluhm B."/>
            <person name="Cannon C."/>
            <person name="Castanera R."/>
            <person name="Culley D."/>
            <person name="Daum C."/>
            <person name="Ezra D."/>
            <person name="Gonzalez J."/>
            <person name="Henrissat B."/>
            <person name="Kuo A."/>
            <person name="Liang C."/>
            <person name="Lipzen A."/>
            <person name="Lutzoni F."/>
            <person name="Magnuson J."/>
            <person name="Mondo S."/>
            <person name="Nolan M."/>
            <person name="Ohm R."/>
            <person name="Pangilinan J."/>
            <person name="Park H.-J."/>
            <person name="Ramirez L."/>
            <person name="Alfaro M."/>
            <person name="Sun H."/>
            <person name="Tritt A."/>
            <person name="Yoshinaga Y."/>
            <person name="Zwiers L.-H."/>
            <person name="Turgeon B."/>
            <person name="Goodwin S."/>
            <person name="Spatafora J."/>
            <person name="Crous P."/>
            <person name="Grigoriev I."/>
        </authorList>
    </citation>
    <scope>NUCLEOTIDE SEQUENCE</scope>
    <source>
        <strain evidence="1">CBS 525.71</strain>
    </source>
</reference>
<gene>
    <name evidence="1" type="ORF">BU25DRAFT_431786</name>
</gene>
<name>A0ACB6RYX9_9PLEO</name>
<organism evidence="1 2">
    <name type="scientific">Macroventuria anomochaeta</name>
    <dbReference type="NCBI Taxonomy" id="301207"/>
    <lineage>
        <taxon>Eukaryota</taxon>
        <taxon>Fungi</taxon>
        <taxon>Dikarya</taxon>
        <taxon>Ascomycota</taxon>
        <taxon>Pezizomycotina</taxon>
        <taxon>Dothideomycetes</taxon>
        <taxon>Pleosporomycetidae</taxon>
        <taxon>Pleosporales</taxon>
        <taxon>Pleosporineae</taxon>
        <taxon>Didymellaceae</taxon>
        <taxon>Macroventuria</taxon>
    </lineage>
</organism>
<proteinExistence type="predicted"/>
<accession>A0ACB6RYX9</accession>
<dbReference type="Proteomes" id="UP000799754">
    <property type="component" value="Unassembled WGS sequence"/>
</dbReference>
<protein>
    <submittedName>
        <fullName evidence="1">Uncharacterized protein</fullName>
    </submittedName>
</protein>
<keyword evidence="2" id="KW-1185">Reference proteome</keyword>
<comment type="caution">
    <text evidence="1">The sequence shown here is derived from an EMBL/GenBank/DDBJ whole genome shotgun (WGS) entry which is preliminary data.</text>
</comment>
<dbReference type="EMBL" id="MU006718">
    <property type="protein sequence ID" value="KAF2627230.1"/>
    <property type="molecule type" value="Genomic_DNA"/>
</dbReference>
<evidence type="ECO:0000313" key="1">
    <source>
        <dbReference type="EMBL" id="KAF2627230.1"/>
    </source>
</evidence>
<sequence>MSNSKKLNTSPSAACNRLFSITELVDMFLNRCSTHALLNCTMVCRNWKGIISRSKSLQEQLFLKHIEVKDSITGSIRCPLINHIDWWHEFMHDRSITGSVGSRIARRVCNRDGAAANGWGHRDQSRQNVTLGMLWDLVESRLARGCVVRVQYFVHGKAVEDHQLATAHEQLLIAQGDRIRRPYTPLTPRVKTTTQQFWSKKPWGEAGFDMEAQQWVTMPKK</sequence>